<dbReference type="PROSITE" id="PS50118">
    <property type="entry name" value="HMG_BOX_2"/>
    <property type="match status" value="1"/>
</dbReference>
<feature type="compositionally biased region" description="Polar residues" evidence="2">
    <location>
        <begin position="146"/>
        <end position="158"/>
    </location>
</feature>
<dbReference type="eggNOG" id="KOG0381">
    <property type="taxonomic scope" value="Eukaryota"/>
</dbReference>
<dbReference type="CDD" id="cd22009">
    <property type="entry name" value="HMG-box_AtHMGB9-like"/>
    <property type="match status" value="1"/>
</dbReference>
<dbReference type="SUPFAM" id="SSF47095">
    <property type="entry name" value="HMG-box"/>
    <property type="match status" value="1"/>
</dbReference>
<dbReference type="Pfam" id="PF00505">
    <property type="entry name" value="HMG_box"/>
    <property type="match status" value="1"/>
</dbReference>
<dbReference type="OrthoDB" id="338531at2759"/>
<feature type="domain" description="HMG box" evidence="3">
    <location>
        <begin position="242"/>
        <end position="308"/>
    </location>
</feature>
<dbReference type="Gramene" id="KFK38669">
    <property type="protein sequence ID" value="KFK38669"/>
    <property type="gene ID" value="AALP_AA3G144700"/>
</dbReference>
<evidence type="ECO:0000256" key="1">
    <source>
        <dbReference type="PROSITE-ProRule" id="PRU00267"/>
    </source>
</evidence>
<evidence type="ECO:0000259" key="4">
    <source>
        <dbReference type="PROSITE" id="PS51011"/>
    </source>
</evidence>
<feature type="region of interest" description="Disordered" evidence="2">
    <location>
        <begin position="311"/>
        <end position="330"/>
    </location>
</feature>
<gene>
    <name evidence="5" type="ordered locus">AALP_Aa3g144700</name>
</gene>
<dbReference type="Pfam" id="PF01388">
    <property type="entry name" value="ARID"/>
    <property type="match status" value="1"/>
</dbReference>
<dbReference type="GO" id="GO:0003677">
    <property type="term" value="F:DNA binding"/>
    <property type="evidence" value="ECO:0007669"/>
    <property type="project" value="UniProtKB-UniRule"/>
</dbReference>
<dbReference type="SMART" id="SM01014">
    <property type="entry name" value="ARID"/>
    <property type="match status" value="1"/>
</dbReference>
<keyword evidence="6" id="KW-1185">Reference proteome</keyword>
<feature type="region of interest" description="Disordered" evidence="2">
    <location>
        <begin position="204"/>
        <end position="240"/>
    </location>
</feature>
<dbReference type="GO" id="GO:0005634">
    <property type="term" value="C:nucleus"/>
    <property type="evidence" value="ECO:0007669"/>
    <property type="project" value="UniProtKB-UniRule"/>
</dbReference>
<reference evidence="6" key="1">
    <citation type="journal article" date="2015" name="Nat. Plants">
        <title>Genome expansion of Arabis alpina linked with retrotransposition and reduced symmetric DNA methylation.</title>
        <authorList>
            <person name="Willing E.M."/>
            <person name="Rawat V."/>
            <person name="Mandakova T."/>
            <person name="Maumus F."/>
            <person name="James G.V."/>
            <person name="Nordstroem K.J."/>
            <person name="Becker C."/>
            <person name="Warthmann N."/>
            <person name="Chica C."/>
            <person name="Szarzynska B."/>
            <person name="Zytnicki M."/>
            <person name="Albani M.C."/>
            <person name="Kiefer C."/>
            <person name="Bergonzi S."/>
            <person name="Castaings L."/>
            <person name="Mateos J.L."/>
            <person name="Berns M.C."/>
            <person name="Bujdoso N."/>
            <person name="Piofczyk T."/>
            <person name="de Lorenzo L."/>
            <person name="Barrero-Sicilia C."/>
            <person name="Mateos I."/>
            <person name="Piednoel M."/>
            <person name="Hagmann J."/>
            <person name="Chen-Min-Tao R."/>
            <person name="Iglesias-Fernandez R."/>
            <person name="Schuster S.C."/>
            <person name="Alonso-Blanco C."/>
            <person name="Roudier F."/>
            <person name="Carbonero P."/>
            <person name="Paz-Ares J."/>
            <person name="Davis S.J."/>
            <person name="Pecinka A."/>
            <person name="Quesneville H."/>
            <person name="Colot V."/>
            <person name="Lysak M.A."/>
            <person name="Weigel D."/>
            <person name="Coupland G."/>
            <person name="Schneeberger K."/>
        </authorList>
    </citation>
    <scope>NUCLEOTIDE SEQUENCE [LARGE SCALE GENOMIC DNA]</scope>
    <source>
        <strain evidence="6">cv. Pajares</strain>
    </source>
</reference>
<protein>
    <submittedName>
        <fullName evidence="5">Uncharacterized protein</fullName>
    </submittedName>
</protein>
<evidence type="ECO:0000256" key="2">
    <source>
        <dbReference type="SAM" id="MobiDB-lite"/>
    </source>
</evidence>
<dbReference type="SUPFAM" id="SSF46774">
    <property type="entry name" value="ARID-like"/>
    <property type="match status" value="1"/>
</dbReference>
<dbReference type="InterPro" id="IPR001606">
    <property type="entry name" value="ARID_dom"/>
</dbReference>
<dbReference type="InterPro" id="IPR036431">
    <property type="entry name" value="ARID_dom_sf"/>
</dbReference>
<evidence type="ECO:0000313" key="5">
    <source>
        <dbReference type="EMBL" id="KFK38669.1"/>
    </source>
</evidence>
<name>A0A087H967_ARAAL</name>
<proteinExistence type="predicted"/>
<dbReference type="CDD" id="cd16872">
    <property type="entry name" value="ARID_HMGB9-like"/>
    <property type="match status" value="1"/>
</dbReference>
<dbReference type="PROSITE" id="PS51011">
    <property type="entry name" value="ARID"/>
    <property type="match status" value="1"/>
</dbReference>
<keyword evidence="1" id="KW-0539">Nucleus</keyword>
<dbReference type="InterPro" id="IPR045303">
    <property type="entry name" value="ARID_HMGB9-like"/>
</dbReference>
<dbReference type="PANTHER" id="PTHR46691">
    <property type="entry name" value="HIGH MOBILITY GROUP B PROTEIN 9"/>
    <property type="match status" value="1"/>
</dbReference>
<dbReference type="eggNOG" id="KOG2744">
    <property type="taxonomic scope" value="Eukaryota"/>
</dbReference>
<dbReference type="SMART" id="SM00398">
    <property type="entry name" value="HMG"/>
    <property type="match status" value="1"/>
</dbReference>
<evidence type="ECO:0000313" key="6">
    <source>
        <dbReference type="Proteomes" id="UP000029120"/>
    </source>
</evidence>
<dbReference type="InterPro" id="IPR036910">
    <property type="entry name" value="HMG_box_dom_sf"/>
</dbReference>
<dbReference type="Proteomes" id="UP000029120">
    <property type="component" value="Chromosome 3"/>
</dbReference>
<dbReference type="PANTHER" id="PTHR46691:SF6">
    <property type="entry name" value="HIGH MOBILITY GROUP B PROTEIN 10-RELATED"/>
    <property type="match status" value="1"/>
</dbReference>
<dbReference type="InterPro" id="IPR009071">
    <property type="entry name" value="HMG_box_dom"/>
</dbReference>
<evidence type="ECO:0000259" key="3">
    <source>
        <dbReference type="PROSITE" id="PS50118"/>
    </source>
</evidence>
<dbReference type="AlphaFoldDB" id="A0A087H967"/>
<feature type="domain" description="ARID" evidence="4">
    <location>
        <begin position="40"/>
        <end position="135"/>
    </location>
</feature>
<feature type="region of interest" description="Disordered" evidence="2">
    <location>
        <begin position="146"/>
        <end position="166"/>
    </location>
</feature>
<dbReference type="SMART" id="SM00501">
    <property type="entry name" value="BRIGHT"/>
    <property type="match status" value="1"/>
</dbReference>
<dbReference type="EMBL" id="CM002871">
    <property type="protein sequence ID" value="KFK38669.1"/>
    <property type="molecule type" value="Genomic_DNA"/>
</dbReference>
<feature type="DNA-binding region" description="HMG box" evidence="1">
    <location>
        <begin position="242"/>
        <end position="308"/>
    </location>
</feature>
<feature type="compositionally biased region" description="Low complexity" evidence="2">
    <location>
        <begin position="315"/>
        <end position="330"/>
    </location>
</feature>
<keyword evidence="1" id="KW-0238">DNA-binding</keyword>
<sequence>MSTDISPYYSQSHVEPLNGYPSDNKTCDGSSALVKYDDLVRNSALFWEKLRALPDFSSKTLNLCKRVPTVGRTALDLHRLFVEVTSRGGIEKVIQDRTWKEVISTFNFPNTITSASYVIRKYYLKFLHQLENLYYLQKPVSSNQSQDEAMKSFNNASPNPEEGTEGVQVGCSVQGLIDGKFDSGYLVTVKIGSQEMKGVVYHIPEAPSQSKKTPKTSSATVPASQRRPRKKSKLDVVDPQKPKCHRSGYNFFFSDQHSKLKATEYKGQNMTKIIGHKWSSLTESEKKIYQAQGDKDVERYRIEMLKYKALHDSGAAATTEPTPEPTTEAQ</sequence>
<accession>A0A087H967</accession>
<organism evidence="5 6">
    <name type="scientific">Arabis alpina</name>
    <name type="common">Alpine rock-cress</name>
    <dbReference type="NCBI Taxonomy" id="50452"/>
    <lineage>
        <taxon>Eukaryota</taxon>
        <taxon>Viridiplantae</taxon>
        <taxon>Streptophyta</taxon>
        <taxon>Embryophyta</taxon>
        <taxon>Tracheophyta</taxon>
        <taxon>Spermatophyta</taxon>
        <taxon>Magnoliopsida</taxon>
        <taxon>eudicotyledons</taxon>
        <taxon>Gunneridae</taxon>
        <taxon>Pentapetalae</taxon>
        <taxon>rosids</taxon>
        <taxon>malvids</taxon>
        <taxon>Brassicales</taxon>
        <taxon>Brassicaceae</taxon>
        <taxon>Arabideae</taxon>
        <taxon>Arabis</taxon>
    </lineage>
</organism>
<feature type="compositionally biased region" description="Low complexity" evidence="2">
    <location>
        <begin position="207"/>
        <end position="222"/>
    </location>
</feature>
<dbReference type="Gene3D" id="1.10.30.10">
    <property type="entry name" value="High mobility group box domain"/>
    <property type="match status" value="1"/>
</dbReference>
<dbReference type="Gene3D" id="1.10.150.60">
    <property type="entry name" value="ARID DNA-binding domain"/>
    <property type="match status" value="1"/>
</dbReference>